<evidence type="ECO:0000256" key="1">
    <source>
        <dbReference type="ARBA" id="ARBA00005375"/>
    </source>
</evidence>
<dbReference type="GO" id="GO:0016791">
    <property type="term" value="F:phosphatase activity"/>
    <property type="evidence" value="ECO:0007669"/>
    <property type="project" value="TreeGrafter"/>
</dbReference>
<dbReference type="InterPro" id="IPR000560">
    <property type="entry name" value="His_Pase_clade-2"/>
</dbReference>
<keyword evidence="3" id="KW-0812">Transmembrane</keyword>
<comment type="similarity">
    <text evidence="1">Belongs to the histidine acid phosphatase family.</text>
</comment>
<gene>
    <name evidence="5" type="ORF">NAEGRDRAFT_69840</name>
</gene>
<keyword evidence="3" id="KW-1133">Transmembrane helix</keyword>
<dbReference type="KEGG" id="ngr:NAEGRDRAFT_69840"/>
<keyword evidence="3" id="KW-0472">Membrane</keyword>
<dbReference type="InterPro" id="IPR029033">
    <property type="entry name" value="His_PPase_superfam"/>
</dbReference>
<evidence type="ECO:0000313" key="5">
    <source>
        <dbReference type="EMBL" id="EFC42420.1"/>
    </source>
</evidence>
<accession>D2VLN1</accession>
<dbReference type="EMBL" id="GG738880">
    <property type="protein sequence ID" value="EFC42420.1"/>
    <property type="molecule type" value="Genomic_DNA"/>
</dbReference>
<dbReference type="VEuPathDB" id="AmoebaDB:NAEGRDRAFT_69840"/>
<evidence type="ECO:0000256" key="3">
    <source>
        <dbReference type="SAM" id="Phobius"/>
    </source>
</evidence>
<keyword evidence="6" id="KW-1185">Reference proteome</keyword>
<dbReference type="InParanoid" id="D2VLN1"/>
<dbReference type="Proteomes" id="UP000006671">
    <property type="component" value="Unassembled WGS sequence"/>
</dbReference>
<dbReference type="RefSeq" id="XP_002675164.1">
    <property type="nucleotide sequence ID" value="XM_002675118.1"/>
</dbReference>
<dbReference type="OrthoDB" id="10257284at2759"/>
<dbReference type="PANTHER" id="PTHR11567:SF110">
    <property type="entry name" value="2-PHOSPHOXYLOSE PHOSPHATASE 1"/>
    <property type="match status" value="1"/>
</dbReference>
<dbReference type="Gene3D" id="3.40.50.1240">
    <property type="entry name" value="Phosphoglycerate mutase-like"/>
    <property type="match status" value="1"/>
</dbReference>
<evidence type="ECO:0000313" key="6">
    <source>
        <dbReference type="Proteomes" id="UP000006671"/>
    </source>
</evidence>
<keyword evidence="4" id="KW-0732">Signal</keyword>
<evidence type="ECO:0000256" key="4">
    <source>
        <dbReference type="SAM" id="SignalP"/>
    </source>
</evidence>
<sequence length="601" mass="68191">MQQLKMRGNLFSFIVLLLLASTLSMTMMVAEGKIVQVQVLSRHCDRSPVTIYQVPTDPWDWQTDLAKYSYTAGFDASGPIEFGEGQLTGLGLQQCNIVGQHFNARYLSRVINETGAPNPNVIADLIYPENSDVKTTAHWNPRDFRFYATDYDRTLFSVFSISQAMFPAGNGPVADISITGQARALPNQMQPIPINTKENVNEIWMSAYGKCPTIDLNNENYQQSSEFFKILDKYKPTLAFISNVTEIPFDNSLKEGSGNHVMNMINSFISPYENQKQIPFYKLLSDRKFADEYFRALRSEAGFKYPAWKTIDFANFYMVYDLLNVQYSHKQLKLQELVKIWDMIQELGDVATFMVFNRKVQGKLGGGPLVQNMIVEMNKMIDKLTGLSTPKPPNNYGADLGASKTIPYKYIHYSAHDVSILSLMAALKLSDDYVELQKNPPYGSQILVELHLSDSVPQGQKPTINDFYIKIVYNRGYSDNRFAEYTLKSLGGKGCQPGKDTDFNCTFTSFKSICERDAIPVNWCRECKNYEADICIRDNYNEQRSLTTIFWILLAILLGVLLLTCSLFCVMAVSRSRLSRLIRGVATTETKESEPLYQTVN</sequence>
<name>D2VLN1_NAEGR</name>
<dbReference type="InterPro" id="IPR050645">
    <property type="entry name" value="Histidine_acid_phosphatase"/>
</dbReference>
<organism evidence="6">
    <name type="scientific">Naegleria gruberi</name>
    <name type="common">Amoeba</name>
    <dbReference type="NCBI Taxonomy" id="5762"/>
    <lineage>
        <taxon>Eukaryota</taxon>
        <taxon>Discoba</taxon>
        <taxon>Heterolobosea</taxon>
        <taxon>Tetramitia</taxon>
        <taxon>Eutetramitia</taxon>
        <taxon>Vahlkampfiidae</taxon>
        <taxon>Naegleria</taxon>
    </lineage>
</organism>
<feature type="transmembrane region" description="Helical" evidence="3">
    <location>
        <begin position="549"/>
        <end position="573"/>
    </location>
</feature>
<proteinExistence type="inferred from homology"/>
<dbReference type="GeneID" id="8851900"/>
<feature type="signal peptide" evidence="4">
    <location>
        <begin position="1"/>
        <end position="24"/>
    </location>
</feature>
<keyword evidence="2" id="KW-0378">Hydrolase</keyword>
<dbReference type="SUPFAM" id="SSF53254">
    <property type="entry name" value="Phosphoglycerate mutase-like"/>
    <property type="match status" value="1"/>
</dbReference>
<dbReference type="Pfam" id="PF00328">
    <property type="entry name" value="His_Phos_2"/>
    <property type="match status" value="1"/>
</dbReference>
<reference evidence="5 6" key="1">
    <citation type="journal article" date="2010" name="Cell">
        <title>The genome of Naegleria gruberi illuminates early eukaryotic versatility.</title>
        <authorList>
            <person name="Fritz-Laylin L.K."/>
            <person name="Prochnik S.E."/>
            <person name="Ginger M.L."/>
            <person name="Dacks J.B."/>
            <person name="Carpenter M.L."/>
            <person name="Field M.C."/>
            <person name="Kuo A."/>
            <person name="Paredez A."/>
            <person name="Chapman J."/>
            <person name="Pham J."/>
            <person name="Shu S."/>
            <person name="Neupane R."/>
            <person name="Cipriano M."/>
            <person name="Mancuso J."/>
            <person name="Tu H."/>
            <person name="Salamov A."/>
            <person name="Lindquist E."/>
            <person name="Shapiro H."/>
            <person name="Lucas S."/>
            <person name="Grigoriev I.V."/>
            <person name="Cande W.Z."/>
            <person name="Fulton C."/>
            <person name="Rokhsar D.S."/>
            <person name="Dawson S.C."/>
        </authorList>
    </citation>
    <scope>NUCLEOTIDE SEQUENCE [LARGE SCALE GENOMIC DNA]</scope>
    <source>
        <strain evidence="5 6">NEG-M</strain>
    </source>
</reference>
<dbReference type="PANTHER" id="PTHR11567">
    <property type="entry name" value="ACID PHOSPHATASE-RELATED"/>
    <property type="match status" value="1"/>
</dbReference>
<feature type="chain" id="PRO_5003038583" evidence="4">
    <location>
        <begin position="25"/>
        <end position="601"/>
    </location>
</feature>
<dbReference type="eggNOG" id="KOG3720">
    <property type="taxonomic scope" value="Eukaryota"/>
</dbReference>
<protein>
    <submittedName>
        <fullName evidence="5">Predicted protein</fullName>
    </submittedName>
</protein>
<evidence type="ECO:0000256" key="2">
    <source>
        <dbReference type="ARBA" id="ARBA00022801"/>
    </source>
</evidence>
<dbReference type="AlphaFoldDB" id="D2VLN1"/>